<feature type="transmembrane region" description="Helical" evidence="1">
    <location>
        <begin position="56"/>
        <end position="72"/>
    </location>
</feature>
<evidence type="ECO:0000313" key="3">
    <source>
        <dbReference type="Proteomes" id="UP000722791"/>
    </source>
</evidence>
<keyword evidence="1" id="KW-0472">Membrane</keyword>
<feature type="transmembrane region" description="Helical" evidence="1">
    <location>
        <begin position="27"/>
        <end position="44"/>
    </location>
</feature>
<dbReference type="EMBL" id="BNCQ01000006">
    <property type="protein sequence ID" value="GIL99520.1"/>
    <property type="molecule type" value="Genomic_DNA"/>
</dbReference>
<comment type="caution">
    <text evidence="2">The sequence shown here is derived from an EMBL/GenBank/DDBJ whole genome shotgun (WGS) entry which is preliminary data.</text>
</comment>
<organism evidence="2 3">
    <name type="scientific">Volvox reticuliferus</name>
    <dbReference type="NCBI Taxonomy" id="1737510"/>
    <lineage>
        <taxon>Eukaryota</taxon>
        <taxon>Viridiplantae</taxon>
        <taxon>Chlorophyta</taxon>
        <taxon>core chlorophytes</taxon>
        <taxon>Chlorophyceae</taxon>
        <taxon>CS clade</taxon>
        <taxon>Chlamydomonadales</taxon>
        <taxon>Volvocaceae</taxon>
        <taxon>Volvox</taxon>
    </lineage>
</organism>
<protein>
    <submittedName>
        <fullName evidence="2">Uncharacterized protein</fullName>
    </submittedName>
</protein>
<accession>A0A8J4DEC5</accession>
<gene>
    <name evidence="2" type="ORF">Vretimale_4670</name>
</gene>
<proteinExistence type="predicted"/>
<sequence length="166" mass="19001">MSKLGTALLSMSLKIFQYPNFPHTSDIFYAALLGLKRLLKFTYLNSIILRMAGARAASRGLLAAVFLIFILLQSEASVYSRRRGLKTAGLTEDEINAVMKEHDPRYILHKEKHKEGLKAHPEIQRYLEWRQMHKEGHPDVASAFVGKIPHDYIPHLIEKPVHTEEL</sequence>
<evidence type="ECO:0000313" key="2">
    <source>
        <dbReference type="EMBL" id="GIL99520.1"/>
    </source>
</evidence>
<dbReference type="Proteomes" id="UP000722791">
    <property type="component" value="Unassembled WGS sequence"/>
</dbReference>
<dbReference type="AlphaFoldDB" id="A0A8J4DEC5"/>
<evidence type="ECO:0000256" key="1">
    <source>
        <dbReference type="SAM" id="Phobius"/>
    </source>
</evidence>
<keyword evidence="1" id="KW-1133">Transmembrane helix</keyword>
<name>A0A8J4DEC5_9CHLO</name>
<keyword evidence="1" id="KW-0812">Transmembrane</keyword>
<reference evidence="2" key="1">
    <citation type="journal article" date="2021" name="Proc. Natl. Acad. Sci. U.S.A.">
        <title>Three genomes in the algal genus Volvox reveal the fate of a haploid sex-determining region after a transition to homothallism.</title>
        <authorList>
            <person name="Yamamoto K."/>
            <person name="Hamaji T."/>
            <person name="Kawai-Toyooka H."/>
            <person name="Matsuzaki R."/>
            <person name="Takahashi F."/>
            <person name="Nishimura Y."/>
            <person name="Kawachi M."/>
            <person name="Noguchi H."/>
            <person name="Minakuchi Y."/>
            <person name="Umen J.G."/>
            <person name="Toyoda A."/>
            <person name="Nozaki H."/>
        </authorList>
    </citation>
    <scope>NUCLEOTIDE SEQUENCE</scope>
    <source>
        <strain evidence="2">NIES-3785</strain>
    </source>
</reference>